<dbReference type="Pfam" id="PF07508">
    <property type="entry name" value="Recombinase"/>
    <property type="match status" value="1"/>
</dbReference>
<dbReference type="PROSITE" id="PS51737">
    <property type="entry name" value="RECOMBINASE_DNA_BIND"/>
    <property type="match status" value="1"/>
</dbReference>
<evidence type="ECO:0000313" key="6">
    <source>
        <dbReference type="Proteomes" id="UP000234296"/>
    </source>
</evidence>
<dbReference type="PANTHER" id="PTHR30461:SF2">
    <property type="entry name" value="SERINE RECOMBINASE PINE-RELATED"/>
    <property type="match status" value="1"/>
</dbReference>
<feature type="domain" description="Recombinase" evidence="4">
    <location>
        <begin position="189"/>
        <end position="304"/>
    </location>
</feature>
<dbReference type="InterPro" id="IPR050639">
    <property type="entry name" value="SSR_resolvase"/>
</dbReference>
<sequence>MLNVSCLYQDKGGNMKRAIAYLRFSSLQQVQGDSVRRQKKLIDEWLKHNADYYLDPVTFEDLGLSAYRGQHAISGAFSEFMEAVQKELIEAGSVLLVESLDRLSREKIGDASDRLRTILKAGIDVVTLTDGTHYTRDSLDDPYSIIKAILIAQRANEESEIKSKRQRAVWAEKRKQAAEKGKIMTRHCPSWLKVNAAGNGFEVIEDKADIIRTIFEMRLDGRSFEKISQALNVQGKKNLRGKVSQWNSASIERLVKSKAVIGVLSPSYRITVPDVEDISNYYPAIISIEDFERVRRISYEPESRRNTNFNPHLINIFKGLMHCKECGHAIILTGISTKGYGYYVCSMRRQHRCKTEAVRRDLTDRYLITGVLKGASGMDLHLSNETALTSMTARQLELTGKLQNVIKAIELAPDVRELTVRAAEISAEIIKLKSDMAEIQDERDMKAASALNVLNVADRKEFQLIARRIILDIKIDGKSKTCDIYLHNGMKVLNYPLTKSTGWSSILDAMAYLEQTEIIL</sequence>
<comment type="caution">
    <text evidence="5">The sequence shown here is derived from an EMBL/GenBank/DDBJ whole genome shotgun (WGS) entry which is preliminary data.</text>
</comment>
<evidence type="ECO:0000256" key="2">
    <source>
        <dbReference type="ARBA" id="ARBA00023172"/>
    </source>
</evidence>
<dbReference type="SMART" id="SM00857">
    <property type="entry name" value="Resolvase"/>
    <property type="match status" value="1"/>
</dbReference>
<reference evidence="6" key="1">
    <citation type="submission" date="2017-12" db="EMBL/GenBank/DDBJ databases">
        <title>The genome sequence of Pantoea sp. 596.</title>
        <authorList>
            <person name="Gao J."/>
            <person name="Mao X."/>
            <person name="Sun J."/>
        </authorList>
    </citation>
    <scope>NUCLEOTIDE SEQUENCE [LARGE SCALE GENOMIC DNA]</scope>
    <source>
        <strain evidence="6">596</strain>
    </source>
</reference>
<protein>
    <submittedName>
        <fullName evidence="5">Recombinase family protein</fullName>
    </submittedName>
</protein>
<evidence type="ECO:0000259" key="3">
    <source>
        <dbReference type="PROSITE" id="PS51736"/>
    </source>
</evidence>
<dbReference type="SUPFAM" id="SSF53041">
    <property type="entry name" value="Resolvase-like"/>
    <property type="match status" value="1"/>
</dbReference>
<keyword evidence="2" id="KW-0233">DNA recombination</keyword>
<accession>A0ABX4SV41</accession>
<evidence type="ECO:0000259" key="4">
    <source>
        <dbReference type="PROSITE" id="PS51737"/>
    </source>
</evidence>
<evidence type="ECO:0000256" key="1">
    <source>
        <dbReference type="ARBA" id="ARBA00023125"/>
    </source>
</evidence>
<dbReference type="Gene3D" id="3.40.50.1390">
    <property type="entry name" value="Resolvase, N-terminal catalytic domain"/>
    <property type="match status" value="1"/>
</dbReference>
<organism evidence="5 6">
    <name type="scientific">Pantoea endophytica</name>
    <dbReference type="NCBI Taxonomy" id="92488"/>
    <lineage>
        <taxon>Bacteria</taxon>
        <taxon>Pseudomonadati</taxon>
        <taxon>Pseudomonadota</taxon>
        <taxon>Gammaproteobacteria</taxon>
        <taxon>Enterobacterales</taxon>
        <taxon>Erwiniaceae</taxon>
        <taxon>Pantoea</taxon>
    </lineage>
</organism>
<keyword evidence="1" id="KW-0238">DNA-binding</keyword>
<dbReference type="EMBL" id="PJRT01000005">
    <property type="protein sequence ID" value="PLR26276.1"/>
    <property type="molecule type" value="Genomic_DNA"/>
</dbReference>
<proteinExistence type="predicted"/>
<dbReference type="Proteomes" id="UP000234296">
    <property type="component" value="Unassembled WGS sequence"/>
</dbReference>
<name>A0ABX4SV41_9GAMM</name>
<dbReference type="PANTHER" id="PTHR30461">
    <property type="entry name" value="DNA-INVERTASE FROM LAMBDOID PROPHAGE"/>
    <property type="match status" value="1"/>
</dbReference>
<evidence type="ECO:0000313" key="5">
    <source>
        <dbReference type="EMBL" id="PLR26276.1"/>
    </source>
</evidence>
<dbReference type="Pfam" id="PF00239">
    <property type="entry name" value="Resolvase"/>
    <property type="match status" value="1"/>
</dbReference>
<gene>
    <name evidence="5" type="ORF">PZBJ_05660</name>
</gene>
<dbReference type="InterPro" id="IPR011109">
    <property type="entry name" value="DNA_bind_recombinase_dom"/>
</dbReference>
<dbReference type="Gene3D" id="3.90.1750.20">
    <property type="entry name" value="Putative Large Serine Recombinase, Chain B, Domain 2"/>
    <property type="match status" value="1"/>
</dbReference>
<dbReference type="CDD" id="cd00338">
    <property type="entry name" value="Ser_Recombinase"/>
    <property type="match status" value="1"/>
</dbReference>
<dbReference type="InterPro" id="IPR036162">
    <property type="entry name" value="Resolvase-like_N_sf"/>
</dbReference>
<dbReference type="InterPro" id="IPR038109">
    <property type="entry name" value="DNA_bind_recomb_sf"/>
</dbReference>
<dbReference type="Pfam" id="PF13408">
    <property type="entry name" value="Zn_ribbon_recom"/>
    <property type="match status" value="1"/>
</dbReference>
<dbReference type="InterPro" id="IPR006119">
    <property type="entry name" value="Resolv_N"/>
</dbReference>
<dbReference type="InterPro" id="IPR025827">
    <property type="entry name" value="Zn_ribbon_recom_dom"/>
</dbReference>
<feature type="domain" description="Resolvase/invertase-type recombinase catalytic" evidence="3">
    <location>
        <begin position="17"/>
        <end position="177"/>
    </location>
</feature>
<keyword evidence="6" id="KW-1185">Reference proteome</keyword>
<dbReference type="PROSITE" id="PS51736">
    <property type="entry name" value="RECOMBINASES_3"/>
    <property type="match status" value="1"/>
</dbReference>